<dbReference type="OrthoDB" id="9770517at2"/>
<keyword evidence="3" id="KW-0449">Lipoprotein</keyword>
<sequence>MKLHYVISIILLLSGCGNLTRSDYQRPQISYPTQWQKKMAQDPNVLASESENWWQGFNDPRLTRVINQVLASNNDLAAAAITLQQARVAAGLTNTNLTPDVSLGGSASNSQSVRHHSAAQESYAASLSINYELDLWGKLARVREQGEWQATASEQDYRATVLSTIGTTAQIYWTIALLNQQIGNLRDSLDIAEQTLAQIESWHAVGKVGLLDVLQARQTRLSRQNSLRALLQQREASRNALALLLNRPAEQHTDELATLNTYQRVAIAAVTPLAVISQRPDIQAAESRLRAALAGYDAARLSFYPSLSLNATMNAGSQVFSQWFNNPTRTVGSAVALPFIQWNTVQLTIEQSNLQIKQAVVKFRQTAYTALSEVDNAMEQRLSADEQRSRLQQSIALGKQRLALTESRYRAGAVDYQTLLDAQDVQLTLENSLTQAQYDYLYATLQLWLAQGGGNSQPRTIKNAA</sequence>
<keyword evidence="3" id="KW-1134">Transmembrane beta strand</keyword>
<proteinExistence type="inferred from homology"/>
<dbReference type="AlphaFoldDB" id="A0A097QZZ6"/>
<dbReference type="eggNOG" id="COG1538">
    <property type="taxonomic scope" value="Bacteria"/>
</dbReference>
<dbReference type="GO" id="GO:0015562">
    <property type="term" value="F:efflux transmembrane transporter activity"/>
    <property type="evidence" value="ECO:0007669"/>
    <property type="project" value="InterPro"/>
</dbReference>
<keyword evidence="5" id="KW-1185">Reference proteome</keyword>
<keyword evidence="3" id="KW-0812">Transmembrane</keyword>
<dbReference type="HOGENOM" id="CLU_012817_13_1_6"/>
<comment type="subcellular location">
    <subcellularLocation>
        <location evidence="1 3">Cell outer membrane</location>
        <topology evidence="1 3">Lipid-anchor</topology>
    </subcellularLocation>
</comment>
<dbReference type="Gene3D" id="2.20.200.10">
    <property type="entry name" value="Outer membrane efflux proteins (OEP)"/>
    <property type="match status" value="1"/>
</dbReference>
<evidence type="ECO:0000313" key="4">
    <source>
        <dbReference type="EMBL" id="AIU72061.1"/>
    </source>
</evidence>
<evidence type="ECO:0000256" key="3">
    <source>
        <dbReference type="RuleBase" id="RU362097"/>
    </source>
</evidence>
<organism evidence="4 5">
    <name type="scientific">Hafnia alvei FB1</name>
    <dbReference type="NCBI Taxonomy" id="1453496"/>
    <lineage>
        <taxon>Bacteria</taxon>
        <taxon>Pseudomonadati</taxon>
        <taxon>Pseudomonadota</taxon>
        <taxon>Gammaproteobacteria</taxon>
        <taxon>Enterobacterales</taxon>
        <taxon>Hafniaceae</taxon>
        <taxon>Hafnia</taxon>
    </lineage>
</organism>
<dbReference type="Pfam" id="PF02321">
    <property type="entry name" value="OEP"/>
    <property type="match status" value="2"/>
</dbReference>
<dbReference type="GO" id="GO:0009279">
    <property type="term" value="C:cell outer membrane"/>
    <property type="evidence" value="ECO:0007669"/>
    <property type="project" value="UniProtKB-SubCell"/>
</dbReference>
<dbReference type="EMBL" id="CP009706">
    <property type="protein sequence ID" value="AIU72061.1"/>
    <property type="molecule type" value="Genomic_DNA"/>
</dbReference>
<dbReference type="InterPro" id="IPR010131">
    <property type="entry name" value="MdtP/NodT-like"/>
</dbReference>
<evidence type="ECO:0000256" key="1">
    <source>
        <dbReference type="ARBA" id="ARBA00004459"/>
    </source>
</evidence>
<keyword evidence="3" id="KW-0564">Palmitate</keyword>
<dbReference type="SUPFAM" id="SSF56954">
    <property type="entry name" value="Outer membrane efflux proteins (OEP)"/>
    <property type="match status" value="1"/>
</dbReference>
<dbReference type="PANTHER" id="PTHR30203:SF32">
    <property type="entry name" value="CATION EFFLUX SYSTEM PROTEIN CUSC"/>
    <property type="match status" value="1"/>
</dbReference>
<name>A0A097QZZ6_HAFAL</name>
<protein>
    <submittedName>
        <fullName evidence="4">RND transporter</fullName>
    </submittedName>
</protein>
<dbReference type="InterPro" id="IPR003423">
    <property type="entry name" value="OMP_efflux"/>
</dbReference>
<dbReference type="Proteomes" id="UP000029986">
    <property type="component" value="Chromosome"/>
</dbReference>
<gene>
    <name evidence="4" type="ORF">AT03_06415</name>
</gene>
<dbReference type="Gene3D" id="1.20.1600.10">
    <property type="entry name" value="Outer membrane efflux proteins (OEP)"/>
    <property type="match status" value="1"/>
</dbReference>
<keyword evidence="3" id="KW-0472">Membrane</keyword>
<comment type="similarity">
    <text evidence="2 3">Belongs to the outer membrane factor (OMF) (TC 1.B.17) family.</text>
</comment>
<evidence type="ECO:0000256" key="2">
    <source>
        <dbReference type="ARBA" id="ARBA00007613"/>
    </source>
</evidence>
<evidence type="ECO:0000313" key="5">
    <source>
        <dbReference type="Proteomes" id="UP000029986"/>
    </source>
</evidence>
<reference evidence="4 5" key="1">
    <citation type="journal article" date="2014" name="Gut Pathog.">
        <title>Gene clusters of Hafnia alvei strain FB1 important in survival and pathogenesis: a draft genome perspective.</title>
        <authorList>
            <person name="Tan J.Y."/>
            <person name="Yin W.F."/>
            <person name="Chan K.G."/>
        </authorList>
    </citation>
    <scope>NUCLEOTIDE SEQUENCE [LARGE SCALE GENOMIC DNA]</scope>
    <source>
        <strain evidence="4 5">FB1</strain>
    </source>
</reference>
<dbReference type="KEGG" id="hav:AT03_06415"/>
<dbReference type="PROSITE" id="PS51257">
    <property type="entry name" value="PROKAR_LIPOPROTEIN"/>
    <property type="match status" value="1"/>
</dbReference>
<dbReference type="PATRIC" id="fig|1453496.5.peg.1285"/>
<dbReference type="RefSeq" id="WP_025800629.1">
    <property type="nucleotide sequence ID" value="NZ_CP009706.1"/>
</dbReference>
<dbReference type="PANTHER" id="PTHR30203">
    <property type="entry name" value="OUTER MEMBRANE CATION EFFLUX PROTEIN"/>
    <property type="match status" value="1"/>
</dbReference>
<accession>A0A097QZZ6</accession>
<dbReference type="NCBIfam" id="TIGR01845">
    <property type="entry name" value="outer_NodT"/>
    <property type="match status" value="1"/>
</dbReference>